<accession>A0A061AQ73</accession>
<evidence type="ECO:0000313" key="2">
    <source>
        <dbReference type="EMBL" id="CDR39311.1"/>
    </source>
</evidence>
<dbReference type="OrthoDB" id="2525740at2759"/>
<organism evidence="2">
    <name type="scientific">Rhodotorula toruloides</name>
    <name type="common">Yeast</name>
    <name type="synonym">Rhodosporidium toruloides</name>
    <dbReference type="NCBI Taxonomy" id="5286"/>
    <lineage>
        <taxon>Eukaryota</taxon>
        <taxon>Fungi</taxon>
        <taxon>Dikarya</taxon>
        <taxon>Basidiomycota</taxon>
        <taxon>Pucciniomycotina</taxon>
        <taxon>Microbotryomycetes</taxon>
        <taxon>Sporidiobolales</taxon>
        <taxon>Sporidiobolaceae</taxon>
        <taxon>Rhodotorula</taxon>
    </lineage>
</organism>
<feature type="region of interest" description="Disordered" evidence="1">
    <location>
        <begin position="155"/>
        <end position="193"/>
    </location>
</feature>
<protein>
    <submittedName>
        <fullName evidence="2">RHTO0S04e03796g1_1</fullName>
    </submittedName>
</protein>
<feature type="region of interest" description="Disordered" evidence="1">
    <location>
        <begin position="303"/>
        <end position="331"/>
    </location>
</feature>
<sequence length="497" mass="52966">MATQTPTLSAIERLPLEVLLAVSQHLPHPRPLIHLASASPALYAQLAPVVHSAVTLATRAQLDAFVDQAPRVVKARTRRLTLDKSAPPWSFADVERALDAVEELDALRLTGVALSLSETVALLAQSRKAVASLDSLVLDSAQASPGNARAHALLPWTSDGARGDTLPSAPPALARTRSLSPAPKPSQGPDSTAAPAHVLLRACLANCPSLRSLRLANLPLPASALCDTFEGSASSSIRMRDTRLHKLELEEVHLEDEDLREVLKMAEGSLEVLKVVKCSGYSGNGLVEALKMHGRRLRKLEVVVPESTSIRRPSPPPSPPRSPPHSPVRSPIRLAPLHLSNSPYALDAALPHLPNLTHLALSGSALVSPSTPASLSTTTPHLRSLSLSQHALIKPAHLIALVRDGSSRLPHLRHLALHPPSAPTDSDCLPPCSSDHDDRAIADLWTACLASDVELVGPPFERVKERLEWATTEAARVAVADSQGGTGKRRKRPSLAV</sequence>
<feature type="compositionally biased region" description="Pro residues" evidence="1">
    <location>
        <begin position="313"/>
        <end position="326"/>
    </location>
</feature>
<evidence type="ECO:0000256" key="1">
    <source>
        <dbReference type="SAM" id="MobiDB-lite"/>
    </source>
</evidence>
<dbReference type="Gene3D" id="3.80.10.10">
    <property type="entry name" value="Ribonuclease Inhibitor"/>
    <property type="match status" value="2"/>
</dbReference>
<dbReference type="EMBL" id="LK052939">
    <property type="protein sequence ID" value="CDR39311.1"/>
    <property type="molecule type" value="Genomic_DNA"/>
</dbReference>
<gene>
    <name evidence="2" type="ORF">RHTO0S_04e03796g</name>
</gene>
<name>A0A061AQ73_RHOTO</name>
<proteinExistence type="predicted"/>
<dbReference type="SUPFAM" id="SSF52047">
    <property type="entry name" value="RNI-like"/>
    <property type="match status" value="1"/>
</dbReference>
<dbReference type="InterPro" id="IPR032675">
    <property type="entry name" value="LRR_dom_sf"/>
</dbReference>
<dbReference type="AlphaFoldDB" id="A0A061AQ73"/>
<reference evidence="2" key="1">
    <citation type="journal article" date="2014" name="Genome Announc.">
        <title>Draft genome sequence of Rhodosporidium toruloides CECT1137, an oleaginous yeast of biotechnological interest.</title>
        <authorList>
            <person name="Morin N."/>
            <person name="Calcas X."/>
            <person name="Devillers H."/>
            <person name="Durrens P."/>
            <person name="Sherman D.J."/>
            <person name="Nicaud J.-M."/>
            <person name="Neuveglise C."/>
        </authorList>
    </citation>
    <scope>NUCLEOTIDE SEQUENCE</scope>
    <source>
        <strain evidence="2">CECT1137</strain>
    </source>
</reference>